<keyword evidence="2" id="KW-1185">Reference proteome</keyword>
<sequence length="68" mass="7836">MAKIKKKLNGTFSVNLSKSELNTIALLLGNSSDAFVRERADDWEIDNYSQKEELDDLWRAFQQPSDMI</sequence>
<dbReference type="GeneID" id="17825178"/>
<dbReference type="OrthoDB" id="27908at10239"/>
<organism evidence="1 2">
    <name type="scientific">Bacillus phage vB_BanS-Tsamsa</name>
    <dbReference type="NCBI Taxonomy" id="1308863"/>
    <lineage>
        <taxon>Viruses</taxon>
        <taxon>Duplodnaviria</taxon>
        <taxon>Heunggongvirae</taxon>
        <taxon>Uroviricota</taxon>
        <taxon>Caudoviricetes</taxon>
        <taxon>Joanripponvirinae</taxon>
        <taxon>Tsamsavirus</taxon>
        <taxon>Tsamsavirus tsamsa</taxon>
    </lineage>
</organism>
<proteinExistence type="predicted"/>
<evidence type="ECO:0000313" key="2">
    <source>
        <dbReference type="Proteomes" id="UP000017661"/>
    </source>
</evidence>
<dbReference type="RefSeq" id="YP_008873290.1">
    <property type="nucleotide sequence ID" value="NC_023007.1"/>
</dbReference>
<reference evidence="1 2" key="1">
    <citation type="journal article" date="2014" name="PLoS ONE">
        <title>Novel Giant Siphovirus from Bacillus anthracis Features Unusual Genome Characteristics.</title>
        <authorList>
            <person name="Ganz H.H."/>
            <person name="Law C."/>
            <person name="Schmuki M."/>
            <person name="Eichenseher F."/>
            <person name="Calendar R."/>
            <person name="Loessner M.J."/>
            <person name="Getz W.M."/>
            <person name="Korlach J."/>
            <person name="Beyer W."/>
            <person name="Klumpp J."/>
        </authorList>
    </citation>
    <scope>NUCLEOTIDE SEQUENCE [LARGE SCALE GENOMIC DNA]</scope>
</reference>
<dbReference type="Proteomes" id="UP000017661">
    <property type="component" value="Segment"/>
</dbReference>
<evidence type="ECO:0000313" key="1">
    <source>
        <dbReference type="EMBL" id="AGI11939.1"/>
    </source>
</evidence>
<dbReference type="EMBL" id="KC481682">
    <property type="protein sequence ID" value="AGI11939.1"/>
    <property type="molecule type" value="Genomic_DNA"/>
</dbReference>
<name>U5JA83_9CAUD</name>
<accession>U5JA83</accession>
<dbReference type="KEGG" id="vg:17825178"/>
<protein>
    <submittedName>
        <fullName evidence="1">Uncharacterized protein</fullName>
    </submittedName>
</protein>